<evidence type="ECO:0000256" key="4">
    <source>
        <dbReference type="ARBA" id="ARBA00022989"/>
    </source>
</evidence>
<comment type="subcellular location">
    <subcellularLocation>
        <location evidence="1">Membrane</location>
        <topology evidence="1">Multi-pass membrane protein</topology>
    </subcellularLocation>
</comment>
<dbReference type="InterPro" id="IPR003339">
    <property type="entry name" value="ABC/ECF_trnsptr_transmembrane"/>
</dbReference>
<dbReference type="CDD" id="cd16914">
    <property type="entry name" value="EcfT"/>
    <property type="match status" value="1"/>
</dbReference>
<evidence type="ECO:0000256" key="6">
    <source>
        <dbReference type="SAM" id="Phobius"/>
    </source>
</evidence>
<keyword evidence="5 6" id="KW-0472">Membrane</keyword>
<feature type="transmembrane region" description="Helical" evidence="6">
    <location>
        <begin position="54"/>
        <end position="73"/>
    </location>
</feature>
<dbReference type="Pfam" id="PF02361">
    <property type="entry name" value="CbiQ"/>
    <property type="match status" value="1"/>
</dbReference>
<accession>A0A1K1MXX9</accession>
<protein>
    <submittedName>
        <fullName evidence="7">Energy-coupling factor transport system permease protein</fullName>
    </submittedName>
</protein>
<feature type="transmembrane region" description="Helical" evidence="6">
    <location>
        <begin position="85"/>
        <end position="106"/>
    </location>
</feature>
<evidence type="ECO:0000313" key="8">
    <source>
        <dbReference type="Proteomes" id="UP000183461"/>
    </source>
</evidence>
<evidence type="ECO:0000256" key="2">
    <source>
        <dbReference type="ARBA" id="ARBA00022475"/>
    </source>
</evidence>
<evidence type="ECO:0000256" key="5">
    <source>
        <dbReference type="ARBA" id="ARBA00023136"/>
    </source>
</evidence>
<keyword evidence="2" id="KW-1003">Cell membrane</keyword>
<feature type="transmembrane region" description="Helical" evidence="6">
    <location>
        <begin position="211"/>
        <end position="233"/>
    </location>
</feature>
<dbReference type="EMBL" id="FPIP01000003">
    <property type="protein sequence ID" value="SFW27975.1"/>
    <property type="molecule type" value="Genomic_DNA"/>
</dbReference>
<sequence length="234" mass="25973">MIKISLDPRTKLFMIFAVSFIVMVNAITPLEWGIRIMVTLIPILLLVTEGKYASAFRFTVFYGASLLLLKYCISESSTGIFSAILVGYCGIVAQFLPAMITAWYVIRTTKIGEFMSAMQKMHVPDGISISLAVVMRFFPTIKEEYSSINDAMKMRGISLGGGKVTKMIEYRMIPLMFSCISIGEELSAAAVTRGLGAPVKRTSPYELKMKAADFIMIGIFAVSVIIFITAKYFR</sequence>
<dbReference type="PANTHER" id="PTHR34857:SF2">
    <property type="entry name" value="SLL0384 PROTEIN"/>
    <property type="match status" value="1"/>
</dbReference>
<evidence type="ECO:0000256" key="1">
    <source>
        <dbReference type="ARBA" id="ARBA00004141"/>
    </source>
</evidence>
<organism evidence="7 8">
    <name type="scientific">Ruminococcus flavefaciens</name>
    <dbReference type="NCBI Taxonomy" id="1265"/>
    <lineage>
        <taxon>Bacteria</taxon>
        <taxon>Bacillati</taxon>
        <taxon>Bacillota</taxon>
        <taxon>Clostridia</taxon>
        <taxon>Eubacteriales</taxon>
        <taxon>Oscillospiraceae</taxon>
        <taxon>Ruminococcus</taxon>
    </lineage>
</organism>
<evidence type="ECO:0000256" key="3">
    <source>
        <dbReference type="ARBA" id="ARBA00022692"/>
    </source>
</evidence>
<proteinExistence type="predicted"/>
<dbReference type="RefSeq" id="WP_072299827.1">
    <property type="nucleotide sequence ID" value="NZ_FPIP01000003.1"/>
</dbReference>
<name>A0A1K1MXX9_RUMFL</name>
<dbReference type="GO" id="GO:0005886">
    <property type="term" value="C:plasma membrane"/>
    <property type="evidence" value="ECO:0007669"/>
    <property type="project" value="UniProtKB-ARBA"/>
</dbReference>
<dbReference type="Proteomes" id="UP000183461">
    <property type="component" value="Unassembled WGS sequence"/>
</dbReference>
<gene>
    <name evidence="7" type="ORF">SAMN02910280_1497</name>
</gene>
<feature type="transmembrane region" description="Helical" evidence="6">
    <location>
        <begin position="12"/>
        <end position="34"/>
    </location>
</feature>
<reference evidence="7 8" key="1">
    <citation type="submission" date="2016-11" db="EMBL/GenBank/DDBJ databases">
        <authorList>
            <person name="Jaros S."/>
            <person name="Januszkiewicz K."/>
            <person name="Wedrychowicz H."/>
        </authorList>
    </citation>
    <scope>NUCLEOTIDE SEQUENCE [LARGE SCALE GENOMIC DNA]</scope>
    <source>
        <strain evidence="7 8">YL228</strain>
    </source>
</reference>
<keyword evidence="4 6" id="KW-1133">Transmembrane helix</keyword>
<dbReference type="PANTHER" id="PTHR34857">
    <property type="entry name" value="SLL0384 PROTEIN"/>
    <property type="match status" value="1"/>
</dbReference>
<keyword evidence="3 6" id="KW-0812">Transmembrane</keyword>
<evidence type="ECO:0000313" key="7">
    <source>
        <dbReference type="EMBL" id="SFW27975.1"/>
    </source>
</evidence>
<dbReference type="InterPro" id="IPR051611">
    <property type="entry name" value="ECF_transporter_component"/>
</dbReference>
<dbReference type="AlphaFoldDB" id="A0A1K1MXX9"/>